<keyword evidence="6" id="KW-0418">Kinase</keyword>
<gene>
    <name evidence="11" type="ORF">DCAF_LOCUS4454</name>
</gene>
<evidence type="ECO:0000256" key="7">
    <source>
        <dbReference type="ARBA" id="ARBA00022840"/>
    </source>
</evidence>
<dbReference type="Gene3D" id="1.10.510.10">
    <property type="entry name" value="Transferase(Phosphotransferase) domain 1"/>
    <property type="match status" value="1"/>
</dbReference>
<dbReference type="PROSITE" id="PS00108">
    <property type="entry name" value="PROTEIN_KINASE_ST"/>
    <property type="match status" value="1"/>
</dbReference>
<feature type="domain" description="Protein kinase" evidence="10">
    <location>
        <begin position="1"/>
        <end position="149"/>
    </location>
</feature>
<evidence type="ECO:0000256" key="8">
    <source>
        <dbReference type="ARBA" id="ARBA00047899"/>
    </source>
</evidence>
<dbReference type="Proteomes" id="UP001314170">
    <property type="component" value="Unassembled WGS sequence"/>
</dbReference>
<dbReference type="Pfam" id="PF00069">
    <property type="entry name" value="Pkinase"/>
    <property type="match status" value="1"/>
</dbReference>
<keyword evidence="4" id="KW-0808">Transferase</keyword>
<dbReference type="InterPro" id="IPR051824">
    <property type="entry name" value="LRR_Rcpt-Like_S/T_Kinase"/>
</dbReference>
<keyword evidence="7" id="KW-0067">ATP-binding</keyword>
<dbReference type="EC" id="2.7.11.1" evidence="2"/>
<dbReference type="SMART" id="SM00220">
    <property type="entry name" value="S_TKc"/>
    <property type="match status" value="1"/>
</dbReference>
<keyword evidence="12" id="KW-1185">Reference proteome</keyword>
<name>A0AAV1R163_9ROSI</name>
<evidence type="ECO:0000256" key="4">
    <source>
        <dbReference type="ARBA" id="ARBA00022679"/>
    </source>
</evidence>
<sequence length="149" mass="16549">MIGLAVLQNLLYLYGFYMTADERSLLVYLYMPKGSVVDRLRGLSYFARSNSTISSFGQIIHSDVKAANILLDEGFEAVFGDFGLAKLLDLRASHVTTVMQGTIGHIAPEYLSTGKSSDKTDVFGFGILLLELITGKRHYALGMVRFRRD</sequence>
<dbReference type="InterPro" id="IPR000719">
    <property type="entry name" value="Prot_kinase_dom"/>
</dbReference>
<dbReference type="GO" id="GO:0016020">
    <property type="term" value="C:membrane"/>
    <property type="evidence" value="ECO:0007669"/>
    <property type="project" value="UniProtKB-SubCell"/>
</dbReference>
<dbReference type="GO" id="GO:0004674">
    <property type="term" value="F:protein serine/threonine kinase activity"/>
    <property type="evidence" value="ECO:0007669"/>
    <property type="project" value="UniProtKB-KW"/>
</dbReference>
<dbReference type="GO" id="GO:0005524">
    <property type="term" value="F:ATP binding"/>
    <property type="evidence" value="ECO:0007669"/>
    <property type="project" value="UniProtKB-KW"/>
</dbReference>
<evidence type="ECO:0000256" key="2">
    <source>
        <dbReference type="ARBA" id="ARBA00012513"/>
    </source>
</evidence>
<dbReference type="InterPro" id="IPR008271">
    <property type="entry name" value="Ser/Thr_kinase_AS"/>
</dbReference>
<dbReference type="InterPro" id="IPR011009">
    <property type="entry name" value="Kinase-like_dom_sf"/>
</dbReference>
<dbReference type="PROSITE" id="PS50011">
    <property type="entry name" value="PROTEIN_KINASE_DOM"/>
    <property type="match status" value="1"/>
</dbReference>
<evidence type="ECO:0000256" key="6">
    <source>
        <dbReference type="ARBA" id="ARBA00022777"/>
    </source>
</evidence>
<evidence type="ECO:0000313" key="11">
    <source>
        <dbReference type="EMBL" id="CAK7326750.1"/>
    </source>
</evidence>
<comment type="catalytic activity">
    <reaction evidence="9">
        <text>L-seryl-[protein] + ATP = O-phospho-L-seryl-[protein] + ADP + H(+)</text>
        <dbReference type="Rhea" id="RHEA:17989"/>
        <dbReference type="Rhea" id="RHEA-COMP:9863"/>
        <dbReference type="Rhea" id="RHEA-COMP:11604"/>
        <dbReference type="ChEBI" id="CHEBI:15378"/>
        <dbReference type="ChEBI" id="CHEBI:29999"/>
        <dbReference type="ChEBI" id="CHEBI:30616"/>
        <dbReference type="ChEBI" id="CHEBI:83421"/>
        <dbReference type="ChEBI" id="CHEBI:456216"/>
        <dbReference type="EC" id="2.7.11.1"/>
    </reaction>
</comment>
<protein>
    <recommendedName>
        <fullName evidence="2">non-specific serine/threonine protein kinase</fullName>
        <ecNumber evidence="2">2.7.11.1</ecNumber>
    </recommendedName>
</protein>
<keyword evidence="3" id="KW-0723">Serine/threonine-protein kinase</keyword>
<evidence type="ECO:0000313" key="12">
    <source>
        <dbReference type="Proteomes" id="UP001314170"/>
    </source>
</evidence>
<evidence type="ECO:0000256" key="5">
    <source>
        <dbReference type="ARBA" id="ARBA00022741"/>
    </source>
</evidence>
<evidence type="ECO:0000256" key="3">
    <source>
        <dbReference type="ARBA" id="ARBA00022527"/>
    </source>
</evidence>
<keyword evidence="5" id="KW-0547">Nucleotide-binding</keyword>
<evidence type="ECO:0000256" key="9">
    <source>
        <dbReference type="ARBA" id="ARBA00048679"/>
    </source>
</evidence>
<dbReference type="AlphaFoldDB" id="A0AAV1R163"/>
<dbReference type="PANTHER" id="PTHR48006:SF102">
    <property type="entry name" value="LEUCINE-RICH REPEAT-CONTAINING PROTEIN DDB_G0281931-RELATED"/>
    <property type="match status" value="1"/>
</dbReference>
<comment type="subcellular location">
    <subcellularLocation>
        <location evidence="1">Membrane</location>
        <topology evidence="1">Single-pass type I membrane protein</topology>
    </subcellularLocation>
</comment>
<comment type="catalytic activity">
    <reaction evidence="8">
        <text>L-threonyl-[protein] + ATP = O-phospho-L-threonyl-[protein] + ADP + H(+)</text>
        <dbReference type="Rhea" id="RHEA:46608"/>
        <dbReference type="Rhea" id="RHEA-COMP:11060"/>
        <dbReference type="Rhea" id="RHEA-COMP:11605"/>
        <dbReference type="ChEBI" id="CHEBI:15378"/>
        <dbReference type="ChEBI" id="CHEBI:30013"/>
        <dbReference type="ChEBI" id="CHEBI:30616"/>
        <dbReference type="ChEBI" id="CHEBI:61977"/>
        <dbReference type="ChEBI" id="CHEBI:456216"/>
        <dbReference type="EC" id="2.7.11.1"/>
    </reaction>
</comment>
<evidence type="ECO:0000256" key="1">
    <source>
        <dbReference type="ARBA" id="ARBA00004479"/>
    </source>
</evidence>
<reference evidence="11 12" key="1">
    <citation type="submission" date="2024-01" db="EMBL/GenBank/DDBJ databases">
        <authorList>
            <person name="Waweru B."/>
        </authorList>
    </citation>
    <scope>NUCLEOTIDE SEQUENCE [LARGE SCALE GENOMIC DNA]</scope>
</reference>
<evidence type="ECO:0000259" key="10">
    <source>
        <dbReference type="PROSITE" id="PS50011"/>
    </source>
</evidence>
<dbReference type="EMBL" id="CAWUPB010000851">
    <property type="protein sequence ID" value="CAK7326750.1"/>
    <property type="molecule type" value="Genomic_DNA"/>
</dbReference>
<comment type="caution">
    <text evidence="11">The sequence shown here is derived from an EMBL/GenBank/DDBJ whole genome shotgun (WGS) entry which is preliminary data.</text>
</comment>
<accession>A0AAV1R163</accession>
<organism evidence="11 12">
    <name type="scientific">Dovyalis caffra</name>
    <dbReference type="NCBI Taxonomy" id="77055"/>
    <lineage>
        <taxon>Eukaryota</taxon>
        <taxon>Viridiplantae</taxon>
        <taxon>Streptophyta</taxon>
        <taxon>Embryophyta</taxon>
        <taxon>Tracheophyta</taxon>
        <taxon>Spermatophyta</taxon>
        <taxon>Magnoliopsida</taxon>
        <taxon>eudicotyledons</taxon>
        <taxon>Gunneridae</taxon>
        <taxon>Pentapetalae</taxon>
        <taxon>rosids</taxon>
        <taxon>fabids</taxon>
        <taxon>Malpighiales</taxon>
        <taxon>Salicaceae</taxon>
        <taxon>Flacourtieae</taxon>
        <taxon>Dovyalis</taxon>
    </lineage>
</organism>
<proteinExistence type="predicted"/>
<dbReference type="SUPFAM" id="SSF56112">
    <property type="entry name" value="Protein kinase-like (PK-like)"/>
    <property type="match status" value="1"/>
</dbReference>
<dbReference type="PANTHER" id="PTHR48006">
    <property type="entry name" value="LEUCINE-RICH REPEAT-CONTAINING PROTEIN DDB_G0281931-RELATED"/>
    <property type="match status" value="1"/>
</dbReference>